<dbReference type="InterPro" id="IPR050172">
    <property type="entry name" value="SsuD_RutA_monooxygenase"/>
</dbReference>
<dbReference type="NCBIfam" id="TIGR03619">
    <property type="entry name" value="F420_Rv2161c"/>
    <property type="match status" value="1"/>
</dbReference>
<evidence type="ECO:0000256" key="1">
    <source>
        <dbReference type="ARBA" id="ARBA00022630"/>
    </source>
</evidence>
<keyword evidence="3" id="KW-0560">Oxidoreductase</keyword>
<organism evidence="6 7">
    <name type="scientific">Kineosporia mesophila</name>
    <dbReference type="NCBI Taxonomy" id="566012"/>
    <lineage>
        <taxon>Bacteria</taxon>
        <taxon>Bacillati</taxon>
        <taxon>Actinomycetota</taxon>
        <taxon>Actinomycetes</taxon>
        <taxon>Kineosporiales</taxon>
        <taxon>Kineosporiaceae</taxon>
        <taxon>Kineosporia</taxon>
    </lineage>
</organism>
<proteinExistence type="predicted"/>
<evidence type="ECO:0000256" key="2">
    <source>
        <dbReference type="ARBA" id="ARBA00022643"/>
    </source>
</evidence>
<keyword evidence="7" id="KW-1185">Reference proteome</keyword>
<dbReference type="Gene3D" id="3.20.20.30">
    <property type="entry name" value="Luciferase-like domain"/>
    <property type="match status" value="1"/>
</dbReference>
<dbReference type="InterPro" id="IPR036661">
    <property type="entry name" value="Luciferase-like_sf"/>
</dbReference>
<dbReference type="InterPro" id="IPR011251">
    <property type="entry name" value="Luciferase-like_dom"/>
</dbReference>
<evidence type="ECO:0000259" key="5">
    <source>
        <dbReference type="Pfam" id="PF00296"/>
    </source>
</evidence>
<keyword evidence="4" id="KW-0503">Monooxygenase</keyword>
<name>A0ABP6Z969_9ACTN</name>
<evidence type="ECO:0000313" key="7">
    <source>
        <dbReference type="Proteomes" id="UP001501074"/>
    </source>
</evidence>
<protein>
    <submittedName>
        <fullName evidence="6">LLM class F420-dependent oxidoreductase</fullName>
    </submittedName>
</protein>
<dbReference type="SUPFAM" id="SSF51679">
    <property type="entry name" value="Bacterial luciferase-like"/>
    <property type="match status" value="1"/>
</dbReference>
<sequence>MIKLGVSLPQFDRYDLTTDIASAARGFEDIGYDSVWAFERLLVPGDQSGPHGLYGAPGLPWPAAYRNIPEALTVLTVAGAVTSRVELGTNVLIAPLHLPTRLAKTIASLDHISGGRVIAGVGTGWSIDEYSAAAPRPIEERGDALEEFLDVAQAIWGPDPVEFHNERYDIAPANLGPKPARKIPVVLAGTTGKALDRISRRGDGWIPVAGPAAETGAGLARIRERAAEYGRDPQSVGCVAQLIVSSFERVTTAERAPYTGDFEQIAEDVAALAEVGVEHVYVTAPGASRNLEHLLENAAGFHAAVRAAGV</sequence>
<evidence type="ECO:0000313" key="6">
    <source>
        <dbReference type="EMBL" id="GAA3600598.1"/>
    </source>
</evidence>
<dbReference type="Proteomes" id="UP001501074">
    <property type="component" value="Unassembled WGS sequence"/>
</dbReference>
<keyword evidence="2" id="KW-0288">FMN</keyword>
<comment type="caution">
    <text evidence="6">The sequence shown here is derived from an EMBL/GenBank/DDBJ whole genome shotgun (WGS) entry which is preliminary data.</text>
</comment>
<dbReference type="RefSeq" id="WP_231486274.1">
    <property type="nucleotide sequence ID" value="NZ_BAAAZO010000002.1"/>
</dbReference>
<dbReference type="InterPro" id="IPR019921">
    <property type="entry name" value="Lucif-like_OxRdtase_Rv2161c"/>
</dbReference>
<reference evidence="7" key="1">
    <citation type="journal article" date="2019" name="Int. J. Syst. Evol. Microbiol.">
        <title>The Global Catalogue of Microorganisms (GCM) 10K type strain sequencing project: providing services to taxonomists for standard genome sequencing and annotation.</title>
        <authorList>
            <consortium name="The Broad Institute Genomics Platform"/>
            <consortium name="The Broad Institute Genome Sequencing Center for Infectious Disease"/>
            <person name="Wu L."/>
            <person name="Ma J."/>
        </authorList>
    </citation>
    <scope>NUCLEOTIDE SEQUENCE [LARGE SCALE GENOMIC DNA]</scope>
    <source>
        <strain evidence="7">JCM 16902</strain>
    </source>
</reference>
<gene>
    <name evidence="6" type="ORF">GCM10022223_15280</name>
</gene>
<accession>A0ABP6Z969</accession>
<evidence type="ECO:0000256" key="4">
    <source>
        <dbReference type="ARBA" id="ARBA00023033"/>
    </source>
</evidence>
<dbReference type="Pfam" id="PF00296">
    <property type="entry name" value="Bac_luciferase"/>
    <property type="match status" value="1"/>
</dbReference>
<dbReference type="EMBL" id="BAAAZO010000002">
    <property type="protein sequence ID" value="GAA3600598.1"/>
    <property type="molecule type" value="Genomic_DNA"/>
</dbReference>
<evidence type="ECO:0000256" key="3">
    <source>
        <dbReference type="ARBA" id="ARBA00023002"/>
    </source>
</evidence>
<keyword evidence="1" id="KW-0285">Flavoprotein</keyword>
<dbReference type="PANTHER" id="PTHR42847:SF4">
    <property type="entry name" value="ALKANESULFONATE MONOOXYGENASE-RELATED"/>
    <property type="match status" value="1"/>
</dbReference>
<dbReference type="PANTHER" id="PTHR42847">
    <property type="entry name" value="ALKANESULFONATE MONOOXYGENASE"/>
    <property type="match status" value="1"/>
</dbReference>
<feature type="domain" description="Luciferase-like" evidence="5">
    <location>
        <begin position="19"/>
        <end position="250"/>
    </location>
</feature>